<feature type="compositionally biased region" description="Polar residues" evidence="1">
    <location>
        <begin position="13"/>
        <end position="25"/>
    </location>
</feature>
<dbReference type="EMBL" id="CYPU01000071">
    <property type="protein sequence ID" value="CUH50016.1"/>
    <property type="molecule type" value="Genomic_DNA"/>
</dbReference>
<dbReference type="Proteomes" id="UP000050783">
    <property type="component" value="Unassembled WGS sequence"/>
</dbReference>
<feature type="transmembrane region" description="Helical" evidence="2">
    <location>
        <begin position="55"/>
        <end position="74"/>
    </location>
</feature>
<evidence type="ECO:0000256" key="1">
    <source>
        <dbReference type="SAM" id="MobiDB-lite"/>
    </source>
</evidence>
<sequence length="76" mass="8412">MAALTTPHDNLIRVTTMSDTTQNPESARWHYHPEGPVGLNPLFNWPPRPSAVLKWYSGAWLQITAITLCLALAVTA</sequence>
<protein>
    <submittedName>
        <fullName evidence="3">Uncharacterized protein</fullName>
    </submittedName>
</protein>
<keyword evidence="2" id="KW-0812">Transmembrane</keyword>
<name>A0A0P1EHU6_9RHOB</name>
<dbReference type="AlphaFoldDB" id="A0A0P1EHU6"/>
<keyword evidence="2" id="KW-0472">Membrane</keyword>
<organism evidence="3 4">
    <name type="scientific">Ruegeria atlantica</name>
    <dbReference type="NCBI Taxonomy" id="81569"/>
    <lineage>
        <taxon>Bacteria</taxon>
        <taxon>Pseudomonadati</taxon>
        <taxon>Pseudomonadota</taxon>
        <taxon>Alphaproteobacteria</taxon>
        <taxon>Rhodobacterales</taxon>
        <taxon>Roseobacteraceae</taxon>
        <taxon>Ruegeria</taxon>
    </lineage>
</organism>
<gene>
    <name evidence="3" type="ORF">RUA4292_04218</name>
</gene>
<evidence type="ECO:0000256" key="2">
    <source>
        <dbReference type="SAM" id="Phobius"/>
    </source>
</evidence>
<proteinExistence type="predicted"/>
<reference evidence="3 4" key="1">
    <citation type="submission" date="2015-09" db="EMBL/GenBank/DDBJ databases">
        <authorList>
            <consortium name="Swine Surveillance"/>
        </authorList>
    </citation>
    <scope>NUCLEOTIDE SEQUENCE [LARGE SCALE GENOMIC DNA]</scope>
    <source>
        <strain evidence="3 4">CECT 4292</strain>
    </source>
</reference>
<accession>A0A0P1EHU6</accession>
<feature type="region of interest" description="Disordered" evidence="1">
    <location>
        <begin position="1"/>
        <end position="31"/>
    </location>
</feature>
<evidence type="ECO:0000313" key="4">
    <source>
        <dbReference type="Proteomes" id="UP000050783"/>
    </source>
</evidence>
<evidence type="ECO:0000313" key="3">
    <source>
        <dbReference type="EMBL" id="CUH50016.1"/>
    </source>
</evidence>
<keyword evidence="2" id="KW-1133">Transmembrane helix</keyword>